<keyword evidence="3 6" id="KW-0378">Hydrolase</keyword>
<dbReference type="SUPFAM" id="SSF54001">
    <property type="entry name" value="Cysteine proteinases"/>
    <property type="match status" value="1"/>
</dbReference>
<gene>
    <name evidence="6" type="ORF">QO015_003483</name>
</gene>
<comment type="caution">
    <text evidence="6">The sequence shown here is derived from an EMBL/GenBank/DDBJ whole genome shotgun (WGS) entry which is preliminary data.</text>
</comment>
<comment type="similarity">
    <text evidence="1">Belongs to the peptidase C40 family.</text>
</comment>
<feature type="domain" description="NlpC/P60" evidence="5">
    <location>
        <begin position="168"/>
        <end position="293"/>
    </location>
</feature>
<evidence type="ECO:0000256" key="1">
    <source>
        <dbReference type="ARBA" id="ARBA00007074"/>
    </source>
</evidence>
<evidence type="ECO:0000259" key="5">
    <source>
        <dbReference type="PROSITE" id="PS51935"/>
    </source>
</evidence>
<evidence type="ECO:0000256" key="2">
    <source>
        <dbReference type="ARBA" id="ARBA00022670"/>
    </source>
</evidence>
<dbReference type="EMBL" id="JAUSWJ010000001">
    <property type="protein sequence ID" value="MDQ0517870.1"/>
    <property type="molecule type" value="Genomic_DNA"/>
</dbReference>
<evidence type="ECO:0000313" key="6">
    <source>
        <dbReference type="EMBL" id="MDQ0517870.1"/>
    </source>
</evidence>
<dbReference type="PANTHER" id="PTHR47053:SF1">
    <property type="entry name" value="MUREIN DD-ENDOPEPTIDASE MEPH-RELATED"/>
    <property type="match status" value="1"/>
</dbReference>
<reference evidence="6 7" key="1">
    <citation type="submission" date="2023-07" db="EMBL/GenBank/DDBJ databases">
        <title>Genomic Encyclopedia of Type Strains, Phase IV (KMG-IV): sequencing the most valuable type-strain genomes for metagenomic binning, comparative biology and taxonomic classification.</title>
        <authorList>
            <person name="Goeker M."/>
        </authorList>
    </citation>
    <scope>NUCLEOTIDE SEQUENCE [LARGE SCALE GENOMIC DNA]</scope>
    <source>
        <strain evidence="6 7">B1-1</strain>
    </source>
</reference>
<dbReference type="GO" id="GO:0016787">
    <property type="term" value="F:hydrolase activity"/>
    <property type="evidence" value="ECO:0007669"/>
    <property type="project" value="UniProtKB-KW"/>
</dbReference>
<protein>
    <submittedName>
        <fullName evidence="6">Cell wall-associated NlpC family hydrolase</fullName>
    </submittedName>
</protein>
<dbReference type="InterPro" id="IPR000064">
    <property type="entry name" value="NLP_P60_dom"/>
</dbReference>
<evidence type="ECO:0000256" key="4">
    <source>
        <dbReference type="ARBA" id="ARBA00022807"/>
    </source>
</evidence>
<evidence type="ECO:0000313" key="7">
    <source>
        <dbReference type="Proteomes" id="UP001223743"/>
    </source>
</evidence>
<name>A0ABU0MA62_9HYPH</name>
<dbReference type="Pfam" id="PF00877">
    <property type="entry name" value="NLPC_P60"/>
    <property type="match status" value="1"/>
</dbReference>
<dbReference type="Pfam" id="PF18348">
    <property type="entry name" value="SH3_16"/>
    <property type="match status" value="1"/>
</dbReference>
<evidence type="ECO:0000256" key="3">
    <source>
        <dbReference type="ARBA" id="ARBA00022801"/>
    </source>
</evidence>
<keyword evidence="4" id="KW-0788">Thiol protease</keyword>
<dbReference type="Proteomes" id="UP001223743">
    <property type="component" value="Unassembled WGS sequence"/>
</dbReference>
<accession>A0ABU0MA62</accession>
<sequence length="296" mass="31686">MTEASSVLDRRLNAFRPDLADRRLEGQVTAERFVEGTLRRVTAASTPIRRAPRPDGAIDSEALQGEVLRVFEETMEGWAFVQLETDRYVGYVAADALGPLDPLPTHRVTALRTFVYPEADLRKPPLGALSFGAKLALGGVAVTRGTPYLLLANGAGAVVETHVAPLDAPWALDFVAVAERFLETPYLWGGRTSLGLDCSALVQLSLAAAGIDAPRDSDLQAAMLGEALPDGLAGTRERGDLVFWPGHVGILADPETLLHASGYQMEVVAEPLDEAVARIAITAGPPTAVRRIRFEA</sequence>
<keyword evidence="2" id="KW-0645">Protease</keyword>
<dbReference type="InterPro" id="IPR038765">
    <property type="entry name" value="Papain-like_cys_pep_sf"/>
</dbReference>
<dbReference type="Gene3D" id="3.90.1720.10">
    <property type="entry name" value="endopeptidase domain like (from Nostoc punctiforme)"/>
    <property type="match status" value="1"/>
</dbReference>
<organism evidence="6 7">
    <name type="scientific">Kaistia geumhonensis</name>
    <dbReference type="NCBI Taxonomy" id="410839"/>
    <lineage>
        <taxon>Bacteria</taxon>
        <taxon>Pseudomonadati</taxon>
        <taxon>Pseudomonadota</taxon>
        <taxon>Alphaproteobacteria</taxon>
        <taxon>Hyphomicrobiales</taxon>
        <taxon>Kaistiaceae</taxon>
        <taxon>Kaistia</taxon>
    </lineage>
</organism>
<dbReference type="InterPro" id="IPR051202">
    <property type="entry name" value="Peptidase_C40"/>
</dbReference>
<dbReference type="Gene3D" id="2.30.30.40">
    <property type="entry name" value="SH3 Domains"/>
    <property type="match status" value="1"/>
</dbReference>
<proteinExistence type="inferred from homology"/>
<dbReference type="PANTHER" id="PTHR47053">
    <property type="entry name" value="MUREIN DD-ENDOPEPTIDASE MEPH-RELATED"/>
    <property type="match status" value="1"/>
</dbReference>
<dbReference type="RefSeq" id="WP_266282628.1">
    <property type="nucleotide sequence ID" value="NZ_JAPKNF010000002.1"/>
</dbReference>
<dbReference type="InterPro" id="IPR041382">
    <property type="entry name" value="SH3_16"/>
</dbReference>
<dbReference type="PROSITE" id="PS51935">
    <property type="entry name" value="NLPC_P60"/>
    <property type="match status" value="1"/>
</dbReference>
<keyword evidence="7" id="KW-1185">Reference proteome</keyword>